<name>A0AAJ4ZA62_PANPU</name>
<evidence type="ECO:0000313" key="2">
    <source>
        <dbReference type="EMBL" id="SUA89650.1"/>
    </source>
</evidence>
<comment type="caution">
    <text evidence="2">The sequence shown here is derived from an EMBL/GenBank/DDBJ whole genome shotgun (WGS) entry which is preliminary data.</text>
</comment>
<accession>A0AAJ4ZA62</accession>
<dbReference type="Proteomes" id="UP000254589">
    <property type="component" value="Unassembled WGS sequence"/>
</dbReference>
<dbReference type="EMBL" id="UGSJ01000001">
    <property type="protein sequence ID" value="SUA89650.1"/>
    <property type="molecule type" value="Genomic_DNA"/>
</dbReference>
<gene>
    <name evidence="2" type="ORF">NCTC13159_01117</name>
</gene>
<evidence type="ECO:0000313" key="3">
    <source>
        <dbReference type="Proteomes" id="UP000254589"/>
    </source>
</evidence>
<evidence type="ECO:0000256" key="1">
    <source>
        <dbReference type="SAM" id="MobiDB-lite"/>
    </source>
</evidence>
<organism evidence="2 3">
    <name type="scientific">Pandoraea pulmonicola</name>
    <dbReference type="NCBI Taxonomy" id="93221"/>
    <lineage>
        <taxon>Bacteria</taxon>
        <taxon>Pseudomonadati</taxon>
        <taxon>Pseudomonadota</taxon>
        <taxon>Betaproteobacteria</taxon>
        <taxon>Burkholderiales</taxon>
        <taxon>Burkholderiaceae</taxon>
        <taxon>Pandoraea</taxon>
    </lineage>
</organism>
<sequence length="234" mass="24849">MDQQVPSIGATRPQPPVMASTSGQPRRNAPPPAALAANVQAVRQADDWPDIPSSSTQRPFSLASLRITSNSGAEKRSAPHASDREDAVSTPPSAKIPRRGTGASGGNAEIADATWLVLDQAEAVGRPNGTVTGRDNVPVAAPANYVRADSGLPQRGEDRLGTGRDMVTNAMLQMWRVRGREGIEAAGGLDGVARQENIPAAALRHYLRADGHLTQRGEDRLNPSRTTSAMLRKW</sequence>
<feature type="compositionally biased region" description="Low complexity" evidence="1">
    <location>
        <begin position="34"/>
        <end position="43"/>
    </location>
</feature>
<feature type="region of interest" description="Disordered" evidence="1">
    <location>
        <begin position="1"/>
        <end position="107"/>
    </location>
</feature>
<feature type="compositionally biased region" description="Basic and acidic residues" evidence="1">
    <location>
        <begin position="73"/>
        <end position="87"/>
    </location>
</feature>
<reference evidence="2 3" key="1">
    <citation type="submission" date="2018-06" db="EMBL/GenBank/DDBJ databases">
        <authorList>
            <consortium name="Pathogen Informatics"/>
            <person name="Doyle S."/>
        </authorList>
    </citation>
    <scope>NUCLEOTIDE SEQUENCE [LARGE SCALE GENOMIC DNA]</scope>
    <source>
        <strain evidence="2 3">NCTC13159</strain>
    </source>
</reference>
<protein>
    <submittedName>
        <fullName evidence="2">Uncharacterized protein</fullName>
    </submittedName>
</protein>
<proteinExistence type="predicted"/>
<dbReference type="AlphaFoldDB" id="A0AAJ4ZA62"/>